<reference evidence="2" key="1">
    <citation type="submission" date="2020-08" db="EMBL/GenBank/DDBJ databases">
        <title>Multicomponent nature underlies the extraordinary mechanical properties of spider dragline silk.</title>
        <authorList>
            <person name="Kono N."/>
            <person name="Nakamura H."/>
            <person name="Mori M."/>
            <person name="Yoshida Y."/>
            <person name="Ohtoshi R."/>
            <person name="Malay A.D."/>
            <person name="Moran D.A.P."/>
            <person name="Tomita M."/>
            <person name="Numata K."/>
            <person name="Arakawa K."/>
        </authorList>
    </citation>
    <scope>NUCLEOTIDE SEQUENCE</scope>
</reference>
<feature type="region of interest" description="Disordered" evidence="1">
    <location>
        <begin position="117"/>
        <end position="149"/>
    </location>
</feature>
<dbReference type="AlphaFoldDB" id="A0A8X6XCG3"/>
<accession>A0A8X6XCG3</accession>
<feature type="compositionally biased region" description="Basic and acidic residues" evidence="1">
    <location>
        <begin position="127"/>
        <end position="149"/>
    </location>
</feature>
<dbReference type="Proteomes" id="UP000886998">
    <property type="component" value="Unassembled WGS sequence"/>
</dbReference>
<protein>
    <submittedName>
        <fullName evidence="2">Uncharacterized protein</fullName>
    </submittedName>
</protein>
<name>A0A8X6XCG3_9ARAC</name>
<proteinExistence type="predicted"/>
<sequence>MLTFRLSYYVYKSVQNSIFGASAIFKRNCIIVRSPVSFLLETLSCCFLILKHLPKYPQGKKKNRDRWTPQMTLETWKTDCISHSSIVASFWQSMTRHIEPDECNDTRLFHRLLSPGSGSETIIRGPHRGEKRSSADPPCEFHDPSRDHK</sequence>
<comment type="caution">
    <text evidence="2">The sequence shown here is derived from an EMBL/GenBank/DDBJ whole genome shotgun (WGS) entry which is preliminary data.</text>
</comment>
<evidence type="ECO:0000256" key="1">
    <source>
        <dbReference type="SAM" id="MobiDB-lite"/>
    </source>
</evidence>
<evidence type="ECO:0000313" key="3">
    <source>
        <dbReference type="Proteomes" id="UP000886998"/>
    </source>
</evidence>
<gene>
    <name evidence="2" type="ORF">TNIN_66051</name>
</gene>
<keyword evidence="3" id="KW-1185">Reference proteome</keyword>
<organism evidence="2 3">
    <name type="scientific">Trichonephila inaurata madagascariensis</name>
    <dbReference type="NCBI Taxonomy" id="2747483"/>
    <lineage>
        <taxon>Eukaryota</taxon>
        <taxon>Metazoa</taxon>
        <taxon>Ecdysozoa</taxon>
        <taxon>Arthropoda</taxon>
        <taxon>Chelicerata</taxon>
        <taxon>Arachnida</taxon>
        <taxon>Araneae</taxon>
        <taxon>Araneomorphae</taxon>
        <taxon>Entelegynae</taxon>
        <taxon>Araneoidea</taxon>
        <taxon>Nephilidae</taxon>
        <taxon>Trichonephila</taxon>
        <taxon>Trichonephila inaurata</taxon>
    </lineage>
</organism>
<evidence type="ECO:0000313" key="2">
    <source>
        <dbReference type="EMBL" id="GFY51202.1"/>
    </source>
</evidence>
<dbReference type="EMBL" id="BMAV01007930">
    <property type="protein sequence ID" value="GFY51202.1"/>
    <property type="molecule type" value="Genomic_DNA"/>
</dbReference>